<comment type="caution">
    <text evidence="1">The sequence shown here is derived from an EMBL/GenBank/DDBJ whole genome shotgun (WGS) entry which is preliminary data.</text>
</comment>
<gene>
    <name evidence="1" type="ORF">EDB81DRAFT_812889</name>
</gene>
<feature type="non-terminal residue" evidence="1">
    <location>
        <position position="1"/>
    </location>
</feature>
<reference evidence="1" key="1">
    <citation type="journal article" date="2021" name="Nat. Commun.">
        <title>Genetic determinants of endophytism in the Arabidopsis root mycobiome.</title>
        <authorList>
            <person name="Mesny F."/>
            <person name="Miyauchi S."/>
            <person name="Thiergart T."/>
            <person name="Pickel B."/>
            <person name="Atanasova L."/>
            <person name="Karlsson M."/>
            <person name="Huettel B."/>
            <person name="Barry K.W."/>
            <person name="Haridas S."/>
            <person name="Chen C."/>
            <person name="Bauer D."/>
            <person name="Andreopoulos W."/>
            <person name="Pangilinan J."/>
            <person name="LaButti K."/>
            <person name="Riley R."/>
            <person name="Lipzen A."/>
            <person name="Clum A."/>
            <person name="Drula E."/>
            <person name="Henrissat B."/>
            <person name="Kohler A."/>
            <person name="Grigoriev I.V."/>
            <person name="Martin F.M."/>
            <person name="Hacquard S."/>
        </authorList>
    </citation>
    <scope>NUCLEOTIDE SEQUENCE</scope>
    <source>
        <strain evidence="1">MPI-CAGE-AT-0147</strain>
    </source>
</reference>
<accession>A0A9P9IMB4</accession>
<dbReference type="EMBL" id="JAGMUV010000022">
    <property type="protein sequence ID" value="KAH7124429.1"/>
    <property type="molecule type" value="Genomic_DNA"/>
</dbReference>
<evidence type="ECO:0000313" key="1">
    <source>
        <dbReference type="EMBL" id="KAH7124429.1"/>
    </source>
</evidence>
<organism evidence="1 2">
    <name type="scientific">Dactylonectria macrodidyma</name>
    <dbReference type="NCBI Taxonomy" id="307937"/>
    <lineage>
        <taxon>Eukaryota</taxon>
        <taxon>Fungi</taxon>
        <taxon>Dikarya</taxon>
        <taxon>Ascomycota</taxon>
        <taxon>Pezizomycotina</taxon>
        <taxon>Sordariomycetes</taxon>
        <taxon>Hypocreomycetidae</taxon>
        <taxon>Hypocreales</taxon>
        <taxon>Nectriaceae</taxon>
        <taxon>Dactylonectria</taxon>
    </lineage>
</organism>
<keyword evidence="2" id="KW-1185">Reference proteome</keyword>
<evidence type="ECO:0000313" key="2">
    <source>
        <dbReference type="Proteomes" id="UP000738349"/>
    </source>
</evidence>
<name>A0A9P9IMB4_9HYPO</name>
<proteinExistence type="predicted"/>
<protein>
    <submittedName>
        <fullName evidence="1">Uncharacterized protein</fullName>
    </submittedName>
</protein>
<dbReference type="Proteomes" id="UP000738349">
    <property type="component" value="Unassembled WGS sequence"/>
</dbReference>
<sequence>NIDSVQWTEFQGEILSMYSPMEVCWKRSKSYAVAAYGLPLDRLRRLVDTISLNTPSTDAMRTKSFFSTVRKTVMGDEWYSREAARSGAVYFTFRDATPWSWLM</sequence>
<dbReference type="OrthoDB" id="4883757at2759"/>
<dbReference type="AlphaFoldDB" id="A0A9P9IMB4"/>